<dbReference type="PANTHER" id="PTHR36578:SF1">
    <property type="entry name" value="APPLE DOMAIN-CONTAINING PROTEIN"/>
    <property type="match status" value="1"/>
</dbReference>
<dbReference type="AlphaFoldDB" id="A0A9P8GRQ5"/>
<sequence length="412" mass="44598">MAWLPGSSWTMDILSETSHELNPVLSSARIDRKTKGFDSRVSPSPHKQPPSLSHTYEHESLHGEDVAINTPDDQPWNLIRSTLDHFFCFLSQDKMHCTRTFVSVIAISSLVASSPFTHNKRDGASTSSWQLSATTTISSDVPCPTTPEAGTYCGFINPEDPCAPQPGGQGPRVVPDTVSAFKDYTPFQSMSLNNTYTSGYTNIFRNLTASANLYSYLGLYYLDTYSPSACAQKCNSAANCTSFNIYIERDPSQNPTKNDSTAPTVWGYWCPNPPSLTNYVCALWADAMYNSSATNYGQYRGGDFEVAIVGSNGFVKNGVYNTSSYWSGAPSASAASTNGIPQPSASGIVAYTGGAAVLESGWMWMASALVVAVMVILFANLSIEQEDIPHLYSCILASCNKQQANIAHANKA</sequence>
<gene>
    <name evidence="3" type="ORF">KCV03_g228</name>
</gene>
<dbReference type="EMBL" id="JAHFYH010000001">
    <property type="protein sequence ID" value="KAH0238008.1"/>
    <property type="molecule type" value="Genomic_DNA"/>
</dbReference>
<feature type="non-terminal residue" evidence="3">
    <location>
        <position position="412"/>
    </location>
</feature>
<feature type="region of interest" description="Disordered" evidence="1">
    <location>
        <begin position="35"/>
        <end position="59"/>
    </location>
</feature>
<dbReference type="Proteomes" id="UP000767238">
    <property type="component" value="Unassembled WGS sequence"/>
</dbReference>
<comment type="caution">
    <text evidence="3">The sequence shown here is derived from an EMBL/GenBank/DDBJ whole genome shotgun (WGS) entry which is preliminary data.</text>
</comment>
<feature type="transmembrane region" description="Helical" evidence="2">
    <location>
        <begin position="362"/>
        <end position="383"/>
    </location>
</feature>
<evidence type="ECO:0000313" key="4">
    <source>
        <dbReference type="Proteomes" id="UP000767238"/>
    </source>
</evidence>
<evidence type="ECO:0000256" key="2">
    <source>
        <dbReference type="SAM" id="Phobius"/>
    </source>
</evidence>
<proteinExistence type="predicted"/>
<reference evidence="3" key="1">
    <citation type="journal article" date="2021" name="J Fungi (Basel)">
        <title>Virulence traits and population genomics of the black yeast Aureobasidium melanogenum.</title>
        <authorList>
            <person name="Cernosa A."/>
            <person name="Sun X."/>
            <person name="Gostincar C."/>
            <person name="Fang C."/>
            <person name="Gunde-Cimerman N."/>
            <person name="Song Z."/>
        </authorList>
    </citation>
    <scope>NUCLEOTIDE SEQUENCE</scope>
    <source>
        <strain evidence="3">EXF-8016</strain>
    </source>
</reference>
<accession>A0A9P8GRQ5</accession>
<reference evidence="3" key="2">
    <citation type="submission" date="2021-08" db="EMBL/GenBank/DDBJ databases">
        <authorList>
            <person name="Gostincar C."/>
            <person name="Sun X."/>
            <person name="Song Z."/>
            <person name="Gunde-Cimerman N."/>
        </authorList>
    </citation>
    <scope>NUCLEOTIDE SEQUENCE</scope>
    <source>
        <strain evidence="3">EXF-8016</strain>
    </source>
</reference>
<evidence type="ECO:0000313" key="3">
    <source>
        <dbReference type="EMBL" id="KAH0238008.1"/>
    </source>
</evidence>
<organism evidence="3 4">
    <name type="scientific">Aureobasidium melanogenum</name>
    <name type="common">Aureobasidium pullulans var. melanogenum</name>
    <dbReference type="NCBI Taxonomy" id="46634"/>
    <lineage>
        <taxon>Eukaryota</taxon>
        <taxon>Fungi</taxon>
        <taxon>Dikarya</taxon>
        <taxon>Ascomycota</taxon>
        <taxon>Pezizomycotina</taxon>
        <taxon>Dothideomycetes</taxon>
        <taxon>Dothideomycetidae</taxon>
        <taxon>Dothideales</taxon>
        <taxon>Saccotheciaceae</taxon>
        <taxon>Aureobasidium</taxon>
    </lineage>
</organism>
<keyword evidence="2" id="KW-1133">Transmembrane helix</keyword>
<keyword evidence="2" id="KW-0472">Membrane</keyword>
<name>A0A9P8GRQ5_AURME</name>
<dbReference type="PANTHER" id="PTHR36578">
    <property type="entry name" value="CHROMOSOME 15, WHOLE GENOME SHOTGUN SEQUENCE"/>
    <property type="match status" value="1"/>
</dbReference>
<evidence type="ECO:0000256" key="1">
    <source>
        <dbReference type="SAM" id="MobiDB-lite"/>
    </source>
</evidence>
<protein>
    <submittedName>
        <fullName evidence="3">Uncharacterized protein</fullName>
    </submittedName>
</protein>
<keyword evidence="2" id="KW-0812">Transmembrane</keyword>